<evidence type="ECO:0000313" key="3">
    <source>
        <dbReference type="Proteomes" id="UP000018680"/>
    </source>
</evidence>
<evidence type="ECO:0000256" key="1">
    <source>
        <dbReference type="SAM" id="MobiDB-lite"/>
    </source>
</evidence>
<dbReference type="HOGENOM" id="CLU_844382_0_0_12"/>
<dbReference type="EMBL" id="CP006939">
    <property type="protein sequence ID" value="AHC15622.1"/>
    <property type="molecule type" value="Genomic_DNA"/>
</dbReference>
<evidence type="ECO:0000313" key="2">
    <source>
        <dbReference type="EMBL" id="AHC15622.1"/>
    </source>
</evidence>
<proteinExistence type="predicted"/>
<feature type="compositionally biased region" description="Low complexity" evidence="1">
    <location>
        <begin position="42"/>
        <end position="58"/>
    </location>
</feature>
<organism evidence="2 3">
    <name type="scientific">Salinispira pacifica</name>
    <dbReference type="NCBI Taxonomy" id="1307761"/>
    <lineage>
        <taxon>Bacteria</taxon>
        <taxon>Pseudomonadati</taxon>
        <taxon>Spirochaetota</taxon>
        <taxon>Spirochaetia</taxon>
        <taxon>Spirochaetales</taxon>
        <taxon>Spirochaetaceae</taxon>
        <taxon>Salinispira</taxon>
    </lineage>
</organism>
<keyword evidence="3" id="KW-1185">Reference proteome</keyword>
<protein>
    <submittedName>
        <fullName evidence="2">Uncharacterized protein</fullName>
    </submittedName>
</protein>
<dbReference type="STRING" id="1307761.L21SP2_2261"/>
<name>V5WIH4_9SPIO</name>
<reference evidence="2 3" key="1">
    <citation type="journal article" date="2015" name="Stand. Genomic Sci.">
        <title>Complete genome sequence and description of Salinispira pacifica gen. nov., sp. nov., a novel spirochaete isolated form a hypersaline microbial mat.</title>
        <authorList>
            <person name="Ben Hania W."/>
            <person name="Joseph M."/>
            <person name="Schumann P."/>
            <person name="Bunk B."/>
            <person name="Fiebig A."/>
            <person name="Sproer C."/>
            <person name="Klenk H.P."/>
            <person name="Fardeau M.L."/>
            <person name="Spring S."/>
        </authorList>
    </citation>
    <scope>NUCLEOTIDE SEQUENCE [LARGE SCALE GENOMIC DNA]</scope>
    <source>
        <strain evidence="2 3">L21-RPul-D2</strain>
    </source>
</reference>
<feature type="compositionally biased region" description="Basic and acidic residues" evidence="1">
    <location>
        <begin position="63"/>
        <end position="74"/>
    </location>
</feature>
<dbReference type="RefSeq" id="WP_024268526.1">
    <property type="nucleotide sequence ID" value="NC_023035.1"/>
</dbReference>
<gene>
    <name evidence="2" type="ORF">L21SP2_2261</name>
</gene>
<dbReference type="PATRIC" id="fig|1307761.3.peg.2254"/>
<feature type="region of interest" description="Disordered" evidence="1">
    <location>
        <begin position="31"/>
        <end position="86"/>
    </location>
</feature>
<accession>V5WIH4</accession>
<dbReference type="KEGG" id="slr:L21SP2_2261"/>
<sequence length="329" mass="35763">MQTTFGIWLEPPLPVQQRILTYRKALQSRILSESQGPDNDIGAESAGASDGASNNTNNDDNDHESGRQFDDREAGPFNGSDESVSRIGRSTPELNFQIFSLPPWFFLYGLNPVETAVSTDAGGAADAVGASVPADSNPMPGEADTQLFSTPFWLQNPSRESEPGIFHRDRTAGRFHSPALRNIPSVPDPLSQAVLGDLRLYGIELQLDTGNIPRMDALIHEWKPETAGGWECSKAFLPIFTLYGETSIAGEAPAEPAGVKATADFPRIPKSGLPGLPDIRFQRSTVHLAQLAIEAVQQKAERTSRSIKGWNVPAISMEMLISADLVQRR</sequence>
<dbReference type="Proteomes" id="UP000018680">
    <property type="component" value="Chromosome"/>
</dbReference>
<dbReference type="AlphaFoldDB" id="V5WIH4"/>